<dbReference type="PANTHER" id="PTHR33428">
    <property type="entry name" value="CHLOROPHYLLASE-2, CHLOROPLASTIC"/>
    <property type="match status" value="1"/>
</dbReference>
<feature type="signal peptide" evidence="1">
    <location>
        <begin position="1"/>
        <end position="24"/>
    </location>
</feature>
<sequence length="319" mass="33016">MFRTALACLALTATLLAAPTPATALTAADATDLARRAATLDETAPDDTSAPGAFAVGTTDVTVTVARRSFGAKVWYPAASAGANRPVADGAFGVVAFGHGFLQSVGRYASTLSHLASWGFVVAAPTSQGGLAPDHSAFADDLNATLTWFVDQGTTPGSRFANHVDPAALALSGHSMGGGASVLAAVRNRNVRTVANLAAAETNPSAKTAAANLPMAAMLVAGDHDTIAPPADNQIPIYQAKPAPKQLRTILGGCHCGFMDSGTLFCDSGSIDRAVQLKLTRRLLTDWFLYTLSGDTSRYDAVWGIQAQNDPQIRFEGAR</sequence>
<organism evidence="3 4">
    <name type="scientific">Krasilnikovia cinnamomea</name>
    <dbReference type="NCBI Taxonomy" id="349313"/>
    <lineage>
        <taxon>Bacteria</taxon>
        <taxon>Bacillati</taxon>
        <taxon>Actinomycetota</taxon>
        <taxon>Actinomycetes</taxon>
        <taxon>Micromonosporales</taxon>
        <taxon>Micromonosporaceae</taxon>
        <taxon>Krasilnikovia</taxon>
    </lineage>
</organism>
<feature type="chain" id="PRO_5020543864" evidence="1">
    <location>
        <begin position="25"/>
        <end position="319"/>
    </location>
</feature>
<dbReference type="InterPro" id="IPR029058">
    <property type="entry name" value="AB_hydrolase_fold"/>
</dbReference>
<dbReference type="Pfam" id="PF12740">
    <property type="entry name" value="PETase"/>
    <property type="match status" value="1"/>
</dbReference>
<dbReference type="Gene3D" id="3.40.50.1820">
    <property type="entry name" value="alpha/beta hydrolase"/>
    <property type="match status" value="1"/>
</dbReference>
<reference evidence="3 4" key="1">
    <citation type="submission" date="2019-02" db="EMBL/GenBank/DDBJ databases">
        <title>Sequencing the genomes of 1000 actinobacteria strains.</title>
        <authorList>
            <person name="Klenk H.-P."/>
        </authorList>
    </citation>
    <scope>NUCLEOTIDE SEQUENCE [LARGE SCALE GENOMIC DNA]</scope>
    <source>
        <strain evidence="3 4">DSM 45162</strain>
    </source>
</reference>
<keyword evidence="4" id="KW-1185">Reference proteome</keyword>
<gene>
    <name evidence="3" type="ORF">EV385_5493</name>
</gene>
<proteinExistence type="predicted"/>
<dbReference type="PANTHER" id="PTHR33428:SF14">
    <property type="entry name" value="CARBOXYLESTERASE TYPE B DOMAIN-CONTAINING PROTEIN"/>
    <property type="match status" value="1"/>
</dbReference>
<dbReference type="OrthoDB" id="9812672at2"/>
<dbReference type="GO" id="GO:0016787">
    <property type="term" value="F:hydrolase activity"/>
    <property type="evidence" value="ECO:0007669"/>
    <property type="project" value="UniProtKB-KW"/>
</dbReference>
<keyword evidence="1" id="KW-0732">Signal</keyword>
<dbReference type="Proteomes" id="UP000292564">
    <property type="component" value="Unassembled WGS sequence"/>
</dbReference>
<dbReference type="SUPFAM" id="SSF53474">
    <property type="entry name" value="alpha/beta-Hydrolases"/>
    <property type="match status" value="1"/>
</dbReference>
<dbReference type="AlphaFoldDB" id="A0A4Q7ZRU1"/>
<evidence type="ECO:0000259" key="2">
    <source>
        <dbReference type="Pfam" id="PF12740"/>
    </source>
</evidence>
<evidence type="ECO:0000313" key="3">
    <source>
        <dbReference type="EMBL" id="RZU53564.1"/>
    </source>
</evidence>
<protein>
    <submittedName>
        <fullName evidence="3">Putative dienelactone hydrolase</fullName>
    </submittedName>
</protein>
<dbReference type="EMBL" id="SHKY01000001">
    <property type="protein sequence ID" value="RZU53564.1"/>
    <property type="molecule type" value="Genomic_DNA"/>
</dbReference>
<name>A0A4Q7ZRU1_9ACTN</name>
<feature type="domain" description="PET hydrolase/cutinase-like" evidence="2">
    <location>
        <begin position="49"/>
        <end position="256"/>
    </location>
</feature>
<comment type="caution">
    <text evidence="3">The sequence shown here is derived from an EMBL/GenBank/DDBJ whole genome shotgun (WGS) entry which is preliminary data.</text>
</comment>
<accession>A0A4Q7ZRU1</accession>
<keyword evidence="3" id="KW-0378">Hydrolase</keyword>
<dbReference type="RefSeq" id="WP_130512038.1">
    <property type="nucleotide sequence ID" value="NZ_SHKY01000001.1"/>
</dbReference>
<evidence type="ECO:0000256" key="1">
    <source>
        <dbReference type="SAM" id="SignalP"/>
    </source>
</evidence>
<evidence type="ECO:0000313" key="4">
    <source>
        <dbReference type="Proteomes" id="UP000292564"/>
    </source>
</evidence>
<dbReference type="InterPro" id="IPR041127">
    <property type="entry name" value="PET_hydrolase/cutinase-like"/>
</dbReference>